<evidence type="ECO:0000313" key="2">
    <source>
        <dbReference type="EMBL" id="RAS57084.1"/>
    </source>
</evidence>
<dbReference type="Proteomes" id="UP000248729">
    <property type="component" value="Unassembled WGS sequence"/>
</dbReference>
<comment type="caution">
    <text evidence="2">The sequence shown here is derived from an EMBL/GenBank/DDBJ whole genome shotgun (WGS) entry which is preliminary data.</text>
</comment>
<accession>A0A329E0C1</accession>
<name>A0A329E0C1_VIBDI</name>
<proteinExistence type="predicted"/>
<feature type="transmembrane region" description="Helical" evidence="1">
    <location>
        <begin position="6"/>
        <end position="30"/>
    </location>
</feature>
<reference evidence="2 3" key="1">
    <citation type="submission" date="2018-06" db="EMBL/GenBank/DDBJ databases">
        <title>Freshwater and sediment microbial communities from various areas in North America, analyzing microbe dynamics in response to fracking.</title>
        <authorList>
            <person name="Lamendella R."/>
        </authorList>
    </citation>
    <scope>NUCLEOTIDE SEQUENCE [LARGE SCALE GENOMIC DNA]</scope>
    <source>
        <strain evidence="2 3">99A</strain>
    </source>
</reference>
<gene>
    <name evidence="2" type="ORF">DET48_13819</name>
</gene>
<keyword evidence="1" id="KW-1133">Transmembrane helix</keyword>
<keyword evidence="1" id="KW-0472">Membrane</keyword>
<dbReference type="EMBL" id="QLTR01000038">
    <property type="protein sequence ID" value="RAS57084.1"/>
    <property type="molecule type" value="Genomic_DNA"/>
</dbReference>
<evidence type="ECO:0000313" key="3">
    <source>
        <dbReference type="Proteomes" id="UP000248729"/>
    </source>
</evidence>
<sequence length="63" mass="7093">MKGIVAFMLLLLGSLVISTLVVMTALYLFISNTALKLRWNNKPKDSKLREGAVIEGEYEVKHK</sequence>
<protein>
    <submittedName>
        <fullName evidence="2">Uncharacterized protein</fullName>
    </submittedName>
</protein>
<dbReference type="AlphaFoldDB" id="A0A329E0C1"/>
<keyword evidence="1" id="KW-0812">Transmembrane</keyword>
<evidence type="ECO:0000256" key="1">
    <source>
        <dbReference type="SAM" id="Phobius"/>
    </source>
</evidence>
<organism evidence="2 3">
    <name type="scientific">Vibrio diazotrophicus</name>
    <dbReference type="NCBI Taxonomy" id="685"/>
    <lineage>
        <taxon>Bacteria</taxon>
        <taxon>Pseudomonadati</taxon>
        <taxon>Pseudomonadota</taxon>
        <taxon>Gammaproteobacteria</taxon>
        <taxon>Vibrionales</taxon>
        <taxon>Vibrionaceae</taxon>
        <taxon>Vibrio</taxon>
    </lineage>
</organism>
<dbReference type="RefSeq" id="WP_112404675.1">
    <property type="nucleotide sequence ID" value="NZ_QLTR01000038.1"/>
</dbReference>